<proteinExistence type="predicted"/>
<dbReference type="EMBL" id="LQPE01000140">
    <property type="protein sequence ID" value="ORW01415.1"/>
    <property type="molecule type" value="Genomic_DNA"/>
</dbReference>
<accession>A0A1X1XRE9</accession>
<evidence type="ECO:0008006" key="4">
    <source>
        <dbReference type="Google" id="ProtNLM"/>
    </source>
</evidence>
<organism evidence="2 3">
    <name type="scientific">Mycobacterium kyorinense</name>
    <dbReference type="NCBI Taxonomy" id="487514"/>
    <lineage>
        <taxon>Bacteria</taxon>
        <taxon>Bacillati</taxon>
        <taxon>Actinomycetota</taxon>
        <taxon>Actinomycetes</taxon>
        <taxon>Mycobacteriales</taxon>
        <taxon>Mycobacteriaceae</taxon>
        <taxon>Mycobacterium</taxon>
    </lineage>
</organism>
<feature type="transmembrane region" description="Helical" evidence="1">
    <location>
        <begin position="102"/>
        <end position="126"/>
    </location>
</feature>
<protein>
    <recommendedName>
        <fullName evidence="4">DUF4386 domain-containing protein</fullName>
    </recommendedName>
</protein>
<keyword evidence="1" id="KW-0472">Membrane</keyword>
<feature type="transmembrane region" description="Helical" evidence="1">
    <location>
        <begin position="181"/>
        <end position="202"/>
    </location>
</feature>
<dbReference type="Proteomes" id="UP000193487">
    <property type="component" value="Unassembled WGS sequence"/>
</dbReference>
<feature type="transmembrane region" description="Helical" evidence="1">
    <location>
        <begin position="146"/>
        <end position="169"/>
    </location>
</feature>
<sequence length="246" mass="26845">MSTVAEARQAPSALSLRGQRICLWMTPVVGAVLLVAFVAFPGFFPPMSPAMTAGQVAEFYAHNTTMIRFSMITYNLFGIMLIPLFALIVVQMKRMATPTQVLAYCYLTAAVSGATLFALADIFWLVAAFRPERNPQLIQLLNDLAWITFIAPVGMLVVQNLCLGLAVYLDARARPVFPRWVGAFSFLIAAAMTPAAGAAIFRTGPLAWNGVVSFWLRVGAFALDVVVMFFVLRAALRRQAAEETTA</sequence>
<keyword evidence="1" id="KW-1133">Transmembrane helix</keyword>
<dbReference type="STRING" id="487514.A5707_08490"/>
<feature type="transmembrane region" description="Helical" evidence="1">
    <location>
        <begin position="72"/>
        <end position="90"/>
    </location>
</feature>
<gene>
    <name evidence="2" type="ORF">AWC14_08270</name>
</gene>
<dbReference type="RefSeq" id="WP_045374284.1">
    <property type="nucleotide sequence ID" value="NZ_BBKA01000013.1"/>
</dbReference>
<keyword evidence="1" id="KW-0812">Transmembrane</keyword>
<feature type="transmembrane region" description="Helical" evidence="1">
    <location>
        <begin position="214"/>
        <end position="236"/>
    </location>
</feature>
<evidence type="ECO:0000313" key="2">
    <source>
        <dbReference type="EMBL" id="ORW01415.1"/>
    </source>
</evidence>
<reference evidence="2 3" key="1">
    <citation type="submission" date="2016-01" db="EMBL/GenBank/DDBJ databases">
        <title>The new phylogeny of the genus Mycobacterium.</title>
        <authorList>
            <person name="Tarcisio F."/>
            <person name="Conor M."/>
            <person name="Antonella G."/>
            <person name="Elisabetta G."/>
            <person name="Giulia F.S."/>
            <person name="Sara T."/>
            <person name="Anna F."/>
            <person name="Clotilde B."/>
            <person name="Roberto B."/>
            <person name="Veronica D.S."/>
            <person name="Fabio R."/>
            <person name="Monica P."/>
            <person name="Olivier J."/>
            <person name="Enrico T."/>
            <person name="Nicola S."/>
        </authorList>
    </citation>
    <scope>NUCLEOTIDE SEQUENCE [LARGE SCALE GENOMIC DNA]</scope>
    <source>
        <strain evidence="2 3">DSM 45166</strain>
    </source>
</reference>
<dbReference type="OrthoDB" id="4689187at2"/>
<feature type="transmembrane region" description="Helical" evidence="1">
    <location>
        <begin position="21"/>
        <end position="44"/>
    </location>
</feature>
<name>A0A1X1XRE9_9MYCO</name>
<evidence type="ECO:0000313" key="3">
    <source>
        <dbReference type="Proteomes" id="UP000193487"/>
    </source>
</evidence>
<evidence type="ECO:0000256" key="1">
    <source>
        <dbReference type="SAM" id="Phobius"/>
    </source>
</evidence>
<keyword evidence="3" id="KW-1185">Reference proteome</keyword>
<dbReference type="AlphaFoldDB" id="A0A1X1XRE9"/>
<comment type="caution">
    <text evidence="2">The sequence shown here is derived from an EMBL/GenBank/DDBJ whole genome shotgun (WGS) entry which is preliminary data.</text>
</comment>